<dbReference type="CDD" id="cd00075">
    <property type="entry name" value="HATPase"/>
    <property type="match status" value="1"/>
</dbReference>
<dbReference type="PROSITE" id="PS50109">
    <property type="entry name" value="HIS_KIN"/>
    <property type="match status" value="1"/>
</dbReference>
<feature type="domain" description="Histidine kinase" evidence="9">
    <location>
        <begin position="189"/>
        <end position="431"/>
    </location>
</feature>
<dbReference type="Gene3D" id="3.30.565.10">
    <property type="entry name" value="Histidine kinase-like ATPase, C-terminal domain"/>
    <property type="match status" value="1"/>
</dbReference>
<evidence type="ECO:0000256" key="7">
    <source>
        <dbReference type="ARBA" id="ARBA00022840"/>
    </source>
</evidence>
<keyword evidence="3" id="KW-0597">Phosphoprotein</keyword>
<dbReference type="PANTHER" id="PTHR43065:SF10">
    <property type="entry name" value="PEROXIDE STRESS-ACTIVATED HISTIDINE KINASE MAK3"/>
    <property type="match status" value="1"/>
</dbReference>
<evidence type="ECO:0000256" key="8">
    <source>
        <dbReference type="ARBA" id="ARBA00023012"/>
    </source>
</evidence>
<dbReference type="InterPro" id="IPR029016">
    <property type="entry name" value="GAF-like_dom_sf"/>
</dbReference>
<dbReference type="GO" id="GO:0004673">
    <property type="term" value="F:protein histidine kinase activity"/>
    <property type="evidence" value="ECO:0007669"/>
    <property type="project" value="UniProtKB-EC"/>
</dbReference>
<keyword evidence="5" id="KW-0547">Nucleotide-binding</keyword>
<dbReference type="GO" id="GO:0005524">
    <property type="term" value="F:ATP binding"/>
    <property type="evidence" value="ECO:0007669"/>
    <property type="project" value="UniProtKB-KW"/>
</dbReference>
<dbReference type="EC" id="2.7.13.3" evidence="2"/>
<comment type="caution">
    <text evidence="10">The sequence shown here is derived from an EMBL/GenBank/DDBJ whole genome shotgun (WGS) entry which is preliminary data.</text>
</comment>
<keyword evidence="8" id="KW-0902">Two-component regulatory system</keyword>
<dbReference type="GO" id="GO:0000160">
    <property type="term" value="P:phosphorelay signal transduction system"/>
    <property type="evidence" value="ECO:0007669"/>
    <property type="project" value="UniProtKB-KW"/>
</dbReference>
<name>A0A7C2WRY3_9BACT</name>
<evidence type="ECO:0000313" key="10">
    <source>
        <dbReference type="EMBL" id="HEX70365.1"/>
    </source>
</evidence>
<reference evidence="10" key="1">
    <citation type="journal article" date="2020" name="mSystems">
        <title>Genome- and Community-Level Interaction Insights into Carbon Utilization and Element Cycling Functions of Hydrothermarchaeota in Hydrothermal Sediment.</title>
        <authorList>
            <person name="Zhou Z."/>
            <person name="Liu Y."/>
            <person name="Xu W."/>
            <person name="Pan J."/>
            <person name="Luo Z.H."/>
            <person name="Li M."/>
        </authorList>
    </citation>
    <scope>NUCLEOTIDE SEQUENCE [LARGE SCALE GENOMIC DNA]</scope>
    <source>
        <strain evidence="10">SpSt-192</strain>
    </source>
</reference>
<evidence type="ECO:0000256" key="1">
    <source>
        <dbReference type="ARBA" id="ARBA00000085"/>
    </source>
</evidence>
<evidence type="ECO:0000256" key="6">
    <source>
        <dbReference type="ARBA" id="ARBA00022777"/>
    </source>
</evidence>
<dbReference type="InterPro" id="IPR005467">
    <property type="entry name" value="His_kinase_dom"/>
</dbReference>
<dbReference type="SMART" id="SM00065">
    <property type="entry name" value="GAF"/>
    <property type="match status" value="1"/>
</dbReference>
<evidence type="ECO:0000256" key="4">
    <source>
        <dbReference type="ARBA" id="ARBA00022679"/>
    </source>
</evidence>
<evidence type="ECO:0000256" key="3">
    <source>
        <dbReference type="ARBA" id="ARBA00022553"/>
    </source>
</evidence>
<evidence type="ECO:0000256" key="5">
    <source>
        <dbReference type="ARBA" id="ARBA00022741"/>
    </source>
</evidence>
<dbReference type="InterPro" id="IPR036890">
    <property type="entry name" value="HATPase_C_sf"/>
</dbReference>
<dbReference type="InterPro" id="IPR004358">
    <property type="entry name" value="Sig_transdc_His_kin-like_C"/>
</dbReference>
<proteinExistence type="predicted"/>
<dbReference type="Gene3D" id="3.30.450.40">
    <property type="match status" value="1"/>
</dbReference>
<protein>
    <recommendedName>
        <fullName evidence="2">histidine kinase</fullName>
        <ecNumber evidence="2">2.7.13.3</ecNumber>
    </recommendedName>
</protein>
<keyword evidence="4" id="KW-0808">Transferase</keyword>
<evidence type="ECO:0000259" key="9">
    <source>
        <dbReference type="PROSITE" id="PS50109"/>
    </source>
</evidence>
<accession>A0A7C2WRY3</accession>
<dbReference type="PANTHER" id="PTHR43065">
    <property type="entry name" value="SENSOR HISTIDINE KINASE"/>
    <property type="match status" value="1"/>
</dbReference>
<dbReference type="AlphaFoldDB" id="A0A7C2WRY3"/>
<dbReference type="Pfam" id="PF02518">
    <property type="entry name" value="HATPase_c"/>
    <property type="match status" value="1"/>
</dbReference>
<gene>
    <name evidence="10" type="ORF">ENP13_03870</name>
</gene>
<dbReference type="SMART" id="SM00387">
    <property type="entry name" value="HATPase_c"/>
    <property type="match status" value="1"/>
</dbReference>
<dbReference type="EMBL" id="DSID01000303">
    <property type="protein sequence ID" value="HEX70365.1"/>
    <property type="molecule type" value="Genomic_DNA"/>
</dbReference>
<dbReference type="PRINTS" id="PR00344">
    <property type="entry name" value="BCTRLSENSOR"/>
</dbReference>
<dbReference type="SUPFAM" id="SSF55781">
    <property type="entry name" value="GAF domain-like"/>
    <property type="match status" value="1"/>
</dbReference>
<evidence type="ECO:0000256" key="2">
    <source>
        <dbReference type="ARBA" id="ARBA00012438"/>
    </source>
</evidence>
<dbReference type="Pfam" id="PF01590">
    <property type="entry name" value="GAF"/>
    <property type="match status" value="1"/>
</dbReference>
<keyword evidence="7" id="KW-0067">ATP-binding</keyword>
<comment type="catalytic activity">
    <reaction evidence="1">
        <text>ATP + protein L-histidine = ADP + protein N-phospho-L-histidine.</text>
        <dbReference type="EC" id="2.7.13.3"/>
    </reaction>
</comment>
<organism evidence="10">
    <name type="scientific">Thermorudis sp</name>
    <dbReference type="NCBI Taxonomy" id="1969470"/>
    <lineage>
        <taxon>Bacteria</taxon>
        <taxon>Pseudomonadati</taxon>
        <taxon>Thermomicrobiota</taxon>
        <taxon>Thermomicrobia</taxon>
        <taxon>Thermomicrobia incertae sedis</taxon>
        <taxon>Thermorudis</taxon>
    </lineage>
</organism>
<dbReference type="SUPFAM" id="SSF55874">
    <property type="entry name" value="ATPase domain of HSP90 chaperone/DNA topoisomerase II/histidine kinase"/>
    <property type="match status" value="1"/>
</dbReference>
<dbReference type="InterPro" id="IPR003018">
    <property type="entry name" value="GAF"/>
</dbReference>
<sequence>MKGLQALGDRKVQKVSSGGDVVLHKLGEACSMLHRGGGMHDHRGFPGQAGVKLVRQPKLRVGKVGGHRPEAFFWVARQTGFRDRDCGPDGCFHETLTGVFVALGADQRHHRDTDRQTGYRTRNMVTVPLKTSEGQPVGVMQVLNKSDGNFDEDDLAVLEILAAQAAFAIELAHLYQQARVAEIANRIGDISHDVKNMITPVVTGAQTLELMLAQMFESLDEVLADDPTGTLAQRVRDACAMVRSFYPEAMLMTYDGIQAAQDRVREIADAIKGVVAEPHFEPTNANDVIDSVIRTLRLVADRQGVTLDSSGLGSLPPAEIDRKHLYNAIYNLINNAIPETPSGGRVYVQTAPEERNGELGIRIVVGDTGRGMPEHVRARLFTPNAISTKPGGTGLGTRIVKNVVDLHHGEISVTSQEGHGTEFTLWLPLRQPQAAARAGG</sequence>
<keyword evidence="6" id="KW-0418">Kinase</keyword>
<dbReference type="InterPro" id="IPR003594">
    <property type="entry name" value="HATPase_dom"/>
</dbReference>